<gene>
    <name evidence="1" type="ORF">VP01_392g5</name>
</gene>
<keyword evidence="2" id="KW-1185">Reference proteome</keyword>
<reference evidence="1 2" key="1">
    <citation type="submission" date="2015-08" db="EMBL/GenBank/DDBJ databases">
        <title>Next Generation Sequencing and Analysis of the Genome of Puccinia sorghi L Schw, the Causal Agent of Maize Common Rust.</title>
        <authorList>
            <person name="Rochi L."/>
            <person name="Burguener G."/>
            <person name="Darino M."/>
            <person name="Turjanski A."/>
            <person name="Kreff E."/>
            <person name="Dieguez M.J."/>
            <person name="Sacco F."/>
        </authorList>
    </citation>
    <scope>NUCLEOTIDE SEQUENCE [LARGE SCALE GENOMIC DNA]</scope>
    <source>
        <strain evidence="1 2">RO10H11247</strain>
    </source>
</reference>
<evidence type="ECO:0000313" key="1">
    <source>
        <dbReference type="EMBL" id="KNZ51494.1"/>
    </source>
</evidence>
<proteinExistence type="predicted"/>
<organism evidence="1 2">
    <name type="scientific">Puccinia sorghi</name>
    <dbReference type="NCBI Taxonomy" id="27349"/>
    <lineage>
        <taxon>Eukaryota</taxon>
        <taxon>Fungi</taxon>
        <taxon>Dikarya</taxon>
        <taxon>Basidiomycota</taxon>
        <taxon>Pucciniomycotina</taxon>
        <taxon>Pucciniomycetes</taxon>
        <taxon>Pucciniales</taxon>
        <taxon>Pucciniaceae</taxon>
        <taxon>Puccinia</taxon>
    </lineage>
</organism>
<comment type="caution">
    <text evidence="1">The sequence shown here is derived from an EMBL/GenBank/DDBJ whole genome shotgun (WGS) entry which is preliminary data.</text>
</comment>
<name>A0A0L6USL5_9BASI</name>
<dbReference type="Proteomes" id="UP000037035">
    <property type="component" value="Unassembled WGS sequence"/>
</dbReference>
<dbReference type="VEuPathDB" id="FungiDB:VP01_392g5"/>
<dbReference type="EMBL" id="LAVV01008979">
    <property type="protein sequence ID" value="KNZ51494.1"/>
    <property type="molecule type" value="Genomic_DNA"/>
</dbReference>
<protein>
    <submittedName>
        <fullName evidence="1">Uncharacterized protein</fullName>
    </submittedName>
</protein>
<evidence type="ECO:0000313" key="2">
    <source>
        <dbReference type="Proteomes" id="UP000037035"/>
    </source>
</evidence>
<sequence>MKIHPLEQYLNMIGVGGAPNGLAALFKSFICKMCEPECYSALMTTLSAIIVEMGTVKESIANLAPNAIPSVKPITNNTHSASINSFVYSAELKDWWNAQAPHDKRAQLPPRYSSHNCKAVASVVTDIWNQLKHVQNKFCNILLTGLISNVLPEEEW</sequence>
<accession>A0A0L6USL5</accession>
<dbReference type="AlphaFoldDB" id="A0A0L6USL5"/>